<dbReference type="RefSeq" id="WP_069849875.1">
    <property type="nucleotide sequence ID" value="NZ_CP014859.1"/>
</dbReference>
<evidence type="ECO:0000313" key="3">
    <source>
        <dbReference type="Proteomes" id="UP000095210"/>
    </source>
</evidence>
<gene>
    <name evidence="2" type="ORF">TL08_15480</name>
</gene>
<feature type="transmembrane region" description="Helical" evidence="1">
    <location>
        <begin position="117"/>
        <end position="134"/>
    </location>
</feature>
<reference evidence="3" key="1">
    <citation type="submission" date="2016-03" db="EMBL/GenBank/DDBJ databases">
        <title>Complete genome sequence of the type strain Actinoalloteichus hymeniacidonis DSM 45092.</title>
        <authorList>
            <person name="Schaffert L."/>
            <person name="Albersmeier A."/>
            <person name="Winkler A."/>
            <person name="Kalinowski J."/>
            <person name="Zotchev S."/>
            <person name="Ruckert C."/>
        </authorList>
    </citation>
    <scope>NUCLEOTIDE SEQUENCE [LARGE SCALE GENOMIC DNA]</scope>
    <source>
        <strain evidence="3">HPA177(T) (DSM 45092(T))</strain>
    </source>
</reference>
<feature type="transmembrane region" description="Helical" evidence="1">
    <location>
        <begin position="58"/>
        <end position="78"/>
    </location>
</feature>
<dbReference type="EMBL" id="CP014859">
    <property type="protein sequence ID" value="AOS63905.1"/>
    <property type="molecule type" value="Genomic_DNA"/>
</dbReference>
<sequence length="199" mass="20472">MGESTTGREPVGLAGAWALIVGPGGSRGHSMLIAVCALGGGVGAVLLAPPYWTSWQLLVALLLAVDVIGGVAANALPAGRRWYHRPERSLVSRALFFGGHVLHPVLLVLVFDARWEWGLLLFGSMLLAATSVLLAPIDVALAVGLIATTAALTLVLTVFGGPPEGLVWLAVAYFLKLIVGHATPETPSAATAVGSDAAR</sequence>
<feature type="transmembrane region" description="Helical" evidence="1">
    <location>
        <begin position="139"/>
        <end position="159"/>
    </location>
</feature>
<keyword evidence="1" id="KW-0812">Transmembrane</keyword>
<keyword evidence="1" id="KW-1133">Transmembrane helix</keyword>
<proteinExistence type="predicted"/>
<feature type="transmembrane region" description="Helical" evidence="1">
    <location>
        <begin position="90"/>
        <end position="111"/>
    </location>
</feature>
<name>A0AAC9HSY3_9PSEU</name>
<feature type="transmembrane region" description="Helical" evidence="1">
    <location>
        <begin position="32"/>
        <end position="52"/>
    </location>
</feature>
<keyword evidence="1" id="KW-0472">Membrane</keyword>
<evidence type="ECO:0000256" key="1">
    <source>
        <dbReference type="SAM" id="Phobius"/>
    </source>
</evidence>
<evidence type="ECO:0000313" key="2">
    <source>
        <dbReference type="EMBL" id="AOS63905.1"/>
    </source>
</evidence>
<accession>A0AAC9HSY3</accession>
<keyword evidence="3" id="KW-1185">Reference proteome</keyword>
<dbReference type="KEGG" id="ahm:TL08_15480"/>
<protein>
    <submittedName>
        <fullName evidence="2">Uncharacterized protein</fullName>
    </submittedName>
</protein>
<dbReference type="Proteomes" id="UP000095210">
    <property type="component" value="Chromosome"/>
</dbReference>
<organism evidence="2 3">
    <name type="scientific">Actinoalloteichus hymeniacidonis</name>
    <dbReference type="NCBI Taxonomy" id="340345"/>
    <lineage>
        <taxon>Bacteria</taxon>
        <taxon>Bacillati</taxon>
        <taxon>Actinomycetota</taxon>
        <taxon>Actinomycetes</taxon>
        <taxon>Pseudonocardiales</taxon>
        <taxon>Pseudonocardiaceae</taxon>
        <taxon>Actinoalloteichus</taxon>
    </lineage>
</organism>
<dbReference type="AlphaFoldDB" id="A0AAC9HSY3"/>